<evidence type="ECO:0000313" key="9">
    <source>
        <dbReference type="EMBL" id="MBD8034357.1"/>
    </source>
</evidence>
<keyword evidence="10" id="KW-1185">Reference proteome</keyword>
<dbReference type="InterPro" id="IPR014718">
    <property type="entry name" value="GH-type_carb-bd"/>
</dbReference>
<organism evidence="9 10">
    <name type="scientific">Solibacillus merdavium</name>
    <dbReference type="NCBI Taxonomy" id="2762218"/>
    <lineage>
        <taxon>Bacteria</taxon>
        <taxon>Bacillati</taxon>
        <taxon>Bacillota</taxon>
        <taxon>Bacilli</taxon>
        <taxon>Bacillales</taxon>
        <taxon>Caryophanaceae</taxon>
        <taxon>Solibacillus</taxon>
    </lineage>
</organism>
<dbReference type="InterPro" id="IPR047215">
    <property type="entry name" value="Galactose_mutarotase-like"/>
</dbReference>
<dbReference type="Proteomes" id="UP000600565">
    <property type="component" value="Unassembled WGS sequence"/>
</dbReference>
<dbReference type="Pfam" id="PF01263">
    <property type="entry name" value="Aldose_epim"/>
    <property type="match status" value="1"/>
</dbReference>
<dbReference type="PIRSF" id="PIRSF005096">
    <property type="entry name" value="GALM"/>
    <property type="match status" value="1"/>
</dbReference>
<comment type="catalytic activity">
    <reaction evidence="1 8">
        <text>alpha-D-glucose = beta-D-glucose</text>
        <dbReference type="Rhea" id="RHEA:10264"/>
        <dbReference type="ChEBI" id="CHEBI:15903"/>
        <dbReference type="ChEBI" id="CHEBI:17925"/>
        <dbReference type="EC" id="5.1.3.3"/>
    </reaction>
</comment>
<dbReference type="Gene3D" id="2.70.98.10">
    <property type="match status" value="1"/>
</dbReference>
<accession>A0ABR8XR03</accession>
<comment type="caution">
    <text evidence="9">The sequence shown here is derived from an EMBL/GenBank/DDBJ whole genome shotgun (WGS) entry which is preliminary data.</text>
</comment>
<evidence type="ECO:0000256" key="5">
    <source>
        <dbReference type="ARBA" id="ARBA00014165"/>
    </source>
</evidence>
<dbReference type="RefSeq" id="WP_191704856.1">
    <property type="nucleotide sequence ID" value="NZ_JACSPW010000015.1"/>
</dbReference>
<dbReference type="PANTHER" id="PTHR10091:SF0">
    <property type="entry name" value="GALACTOSE MUTAROTASE"/>
    <property type="match status" value="1"/>
</dbReference>
<dbReference type="CDD" id="cd09019">
    <property type="entry name" value="galactose_mutarotase_like"/>
    <property type="match status" value="1"/>
</dbReference>
<evidence type="ECO:0000256" key="6">
    <source>
        <dbReference type="ARBA" id="ARBA00023235"/>
    </source>
</evidence>
<protein>
    <recommendedName>
        <fullName evidence="5 8">Aldose 1-epimerase</fullName>
        <ecNumber evidence="4 8">5.1.3.3</ecNumber>
    </recommendedName>
</protein>
<evidence type="ECO:0000256" key="3">
    <source>
        <dbReference type="ARBA" id="ARBA00006206"/>
    </source>
</evidence>
<evidence type="ECO:0000313" key="10">
    <source>
        <dbReference type="Proteomes" id="UP000600565"/>
    </source>
</evidence>
<dbReference type="InterPro" id="IPR011013">
    <property type="entry name" value="Gal_mutarotase_sf_dom"/>
</dbReference>
<dbReference type="InterPro" id="IPR008183">
    <property type="entry name" value="Aldose_1/G6P_1-epimerase"/>
</dbReference>
<dbReference type="PANTHER" id="PTHR10091">
    <property type="entry name" value="ALDOSE-1-EPIMERASE"/>
    <property type="match status" value="1"/>
</dbReference>
<dbReference type="SUPFAM" id="SSF74650">
    <property type="entry name" value="Galactose mutarotase-like"/>
    <property type="match status" value="1"/>
</dbReference>
<keyword evidence="7 8" id="KW-0119">Carbohydrate metabolism</keyword>
<evidence type="ECO:0000256" key="2">
    <source>
        <dbReference type="ARBA" id="ARBA00005028"/>
    </source>
</evidence>
<keyword evidence="6 8" id="KW-0413">Isomerase</keyword>
<evidence type="ECO:0000256" key="1">
    <source>
        <dbReference type="ARBA" id="ARBA00001614"/>
    </source>
</evidence>
<evidence type="ECO:0000256" key="7">
    <source>
        <dbReference type="ARBA" id="ARBA00023277"/>
    </source>
</evidence>
<comment type="similarity">
    <text evidence="3 8">Belongs to the aldose epimerase family.</text>
</comment>
<reference evidence="9 10" key="1">
    <citation type="submission" date="2020-08" db="EMBL/GenBank/DDBJ databases">
        <title>A Genomic Blueprint of the Chicken Gut Microbiome.</title>
        <authorList>
            <person name="Gilroy R."/>
            <person name="Ravi A."/>
            <person name="Getino M."/>
            <person name="Pursley I."/>
            <person name="Horton D.L."/>
            <person name="Alikhan N.-F."/>
            <person name="Baker D."/>
            <person name="Gharbi K."/>
            <person name="Hall N."/>
            <person name="Watson M."/>
            <person name="Adriaenssens E.M."/>
            <person name="Foster-Nyarko E."/>
            <person name="Jarju S."/>
            <person name="Secka A."/>
            <person name="Antonio M."/>
            <person name="Oren A."/>
            <person name="Chaudhuri R."/>
            <person name="La Ragione R.M."/>
            <person name="Hildebrand F."/>
            <person name="Pallen M.J."/>
        </authorList>
    </citation>
    <scope>NUCLEOTIDE SEQUENCE [LARGE SCALE GENOMIC DNA]</scope>
    <source>
        <strain evidence="9 10">Sa1YVA6</strain>
    </source>
</reference>
<dbReference type="InterPro" id="IPR018052">
    <property type="entry name" value="Ald1_epimerase_CS"/>
</dbReference>
<name>A0ABR8XR03_9BACL</name>
<gene>
    <name evidence="9" type="ORF">H9632_14895</name>
</gene>
<dbReference type="EC" id="5.1.3.3" evidence="4 8"/>
<sequence length="342" mass="38026">MIEVRPFGQINKHPVYEVILTNANGMYVSSCTLGCIITAIATPDSKGIIENVVCSFDTAEKYKQYPQFFGAAIGPFAGRLEDATLEINGVSFQARANEGHHLLHGGNDGFHNQLWQFETGVSSRGQFVKYFLNFESVDFPGKLNMSITYTLTAGNELIISYEGISDTDTILNCTNHSYFNLSGNLKRTIEEHALKFSSRGMLYIDERGLPLGNIENVVGTILDFNDKKYLKEVIGSNSTQVKLASGGIDHPFLLEKNEIELSEEESGRKLIIITDEQALVVYTGSKISSGYSFKEAPAQNFLGICLEVQNVPNSVKYKHLPSSIIKKGIPYHHETIYRFTNL</sequence>
<proteinExistence type="inferred from homology"/>
<comment type="pathway">
    <text evidence="2 8">Carbohydrate metabolism; hexose metabolism.</text>
</comment>
<evidence type="ECO:0000256" key="8">
    <source>
        <dbReference type="PIRNR" id="PIRNR005096"/>
    </source>
</evidence>
<dbReference type="EMBL" id="JACSPW010000015">
    <property type="protein sequence ID" value="MBD8034357.1"/>
    <property type="molecule type" value="Genomic_DNA"/>
</dbReference>
<dbReference type="InterPro" id="IPR015443">
    <property type="entry name" value="Aldose_1-epimerase"/>
</dbReference>
<evidence type="ECO:0000256" key="4">
    <source>
        <dbReference type="ARBA" id="ARBA00013185"/>
    </source>
</evidence>
<dbReference type="PROSITE" id="PS00545">
    <property type="entry name" value="ALDOSE_1_EPIMERASE"/>
    <property type="match status" value="1"/>
</dbReference>